<name>A0ABQ4A8Q7_9ACTN</name>
<keyword evidence="3" id="KW-1185">Reference proteome</keyword>
<evidence type="ECO:0000313" key="3">
    <source>
        <dbReference type="Proteomes" id="UP000603200"/>
    </source>
</evidence>
<protein>
    <submittedName>
        <fullName evidence="2">Uncharacterized protein</fullName>
    </submittedName>
</protein>
<organism evidence="2 3">
    <name type="scientific">Winogradskya humida</name>
    <dbReference type="NCBI Taxonomy" id="113566"/>
    <lineage>
        <taxon>Bacteria</taxon>
        <taxon>Bacillati</taxon>
        <taxon>Actinomycetota</taxon>
        <taxon>Actinomycetes</taxon>
        <taxon>Micromonosporales</taxon>
        <taxon>Micromonosporaceae</taxon>
        <taxon>Winogradskya</taxon>
    </lineage>
</organism>
<sequence length="109" mass="11788">MERADCPGPRSRCAGTTSALSAPVNSRSAEAFSHVKAVMTALQVGERVTVRVADTDPIEVVQHKHVLVAEAKPNGMYLVTHAPIPGSREAPRNYGPFARERLIKGWDTP</sequence>
<reference evidence="2 3" key="1">
    <citation type="submission" date="2021-01" db="EMBL/GenBank/DDBJ databases">
        <title>Whole genome shotgun sequence of Actinoplanes humidus NBRC 14915.</title>
        <authorList>
            <person name="Komaki H."/>
            <person name="Tamura T."/>
        </authorList>
    </citation>
    <scope>NUCLEOTIDE SEQUENCE [LARGE SCALE GENOMIC DNA]</scope>
    <source>
        <strain evidence="2 3">NBRC 14915</strain>
    </source>
</reference>
<feature type="compositionally biased region" description="Polar residues" evidence="1">
    <location>
        <begin position="14"/>
        <end position="25"/>
    </location>
</feature>
<dbReference type="Proteomes" id="UP000603200">
    <property type="component" value="Unassembled WGS sequence"/>
</dbReference>
<evidence type="ECO:0000313" key="2">
    <source>
        <dbReference type="EMBL" id="GIE26722.1"/>
    </source>
</evidence>
<accession>A0ABQ4A8Q7</accession>
<dbReference type="EMBL" id="BOMN01000149">
    <property type="protein sequence ID" value="GIE26722.1"/>
    <property type="molecule type" value="Genomic_DNA"/>
</dbReference>
<proteinExistence type="predicted"/>
<comment type="caution">
    <text evidence="2">The sequence shown here is derived from an EMBL/GenBank/DDBJ whole genome shotgun (WGS) entry which is preliminary data.</text>
</comment>
<evidence type="ECO:0000256" key="1">
    <source>
        <dbReference type="SAM" id="MobiDB-lite"/>
    </source>
</evidence>
<gene>
    <name evidence="2" type="ORF">Ahu01nite_098240</name>
</gene>
<feature type="region of interest" description="Disordered" evidence="1">
    <location>
        <begin position="1"/>
        <end position="25"/>
    </location>
</feature>